<keyword evidence="2" id="KW-0472">Membrane</keyword>
<feature type="transmembrane region" description="Helical" evidence="2">
    <location>
        <begin position="627"/>
        <end position="647"/>
    </location>
</feature>
<dbReference type="GO" id="GO:0042765">
    <property type="term" value="C:GPI-anchor transamidase complex"/>
    <property type="evidence" value="ECO:0007669"/>
    <property type="project" value="InterPro"/>
</dbReference>
<feature type="transmembrane region" description="Helical" evidence="2">
    <location>
        <begin position="555"/>
        <end position="579"/>
    </location>
</feature>
<dbReference type="PANTHER" id="PTHR13304">
    <property type="entry name" value="GLYCOSYLPHOSPHATIDYLINOSITOL ANCHOR ATTACHMENT 1 PROTEIN"/>
    <property type="match status" value="1"/>
</dbReference>
<proteinExistence type="predicted"/>
<reference evidence="3 4" key="1">
    <citation type="submission" date="2019-12" db="EMBL/GenBank/DDBJ databases">
        <authorList>
            <person name="Floudas D."/>
            <person name="Bentzer J."/>
            <person name="Ahren D."/>
            <person name="Johansson T."/>
            <person name="Persson P."/>
            <person name="Tunlid A."/>
        </authorList>
    </citation>
    <scope>NUCLEOTIDE SEQUENCE [LARGE SCALE GENOMIC DNA]</scope>
    <source>
        <strain evidence="3 4">CBS 102.39</strain>
    </source>
</reference>
<dbReference type="EMBL" id="JAACJL010000044">
    <property type="protein sequence ID" value="KAF4614468.1"/>
    <property type="molecule type" value="Genomic_DNA"/>
</dbReference>
<evidence type="ECO:0000313" key="3">
    <source>
        <dbReference type="EMBL" id="KAF4614468.1"/>
    </source>
</evidence>
<name>A0A8H4QNY5_9AGAR</name>
<evidence type="ECO:0000313" key="4">
    <source>
        <dbReference type="Proteomes" id="UP000521872"/>
    </source>
</evidence>
<evidence type="ECO:0000256" key="2">
    <source>
        <dbReference type="SAM" id="Phobius"/>
    </source>
</evidence>
<dbReference type="Proteomes" id="UP000521872">
    <property type="component" value="Unassembled WGS sequence"/>
</dbReference>
<feature type="transmembrane region" description="Helical" evidence="2">
    <location>
        <begin position="599"/>
        <end position="615"/>
    </location>
</feature>
<feature type="transmembrane region" description="Helical" evidence="2">
    <location>
        <begin position="49"/>
        <end position="69"/>
    </location>
</feature>
<accession>A0A8H4QNY5</accession>
<feature type="transmembrane region" description="Helical" evidence="2">
    <location>
        <begin position="419"/>
        <end position="446"/>
    </location>
</feature>
<dbReference type="PANTHER" id="PTHR13304:SF0">
    <property type="entry name" value="GLYCOSYLPHOSPHATIDYLINOSITOL ANCHOR ATTACHMENT 1 PROTEIN"/>
    <property type="match status" value="1"/>
</dbReference>
<keyword evidence="2" id="KW-1133">Transmembrane helix</keyword>
<feature type="region of interest" description="Disordered" evidence="1">
    <location>
        <begin position="455"/>
        <end position="474"/>
    </location>
</feature>
<comment type="caution">
    <text evidence="3">The sequence shown here is derived from an EMBL/GenBank/DDBJ whole genome shotgun (WGS) entry which is preliminary data.</text>
</comment>
<evidence type="ECO:0000256" key="1">
    <source>
        <dbReference type="SAM" id="MobiDB-lite"/>
    </source>
</evidence>
<organism evidence="3 4">
    <name type="scientific">Agrocybe pediades</name>
    <dbReference type="NCBI Taxonomy" id="84607"/>
    <lineage>
        <taxon>Eukaryota</taxon>
        <taxon>Fungi</taxon>
        <taxon>Dikarya</taxon>
        <taxon>Basidiomycota</taxon>
        <taxon>Agaricomycotina</taxon>
        <taxon>Agaricomycetes</taxon>
        <taxon>Agaricomycetidae</taxon>
        <taxon>Agaricales</taxon>
        <taxon>Agaricineae</taxon>
        <taxon>Strophariaceae</taxon>
        <taxon>Agrocybe</taxon>
    </lineage>
</organism>
<dbReference type="AlphaFoldDB" id="A0A8H4QNY5"/>
<dbReference type="Gene3D" id="3.40.630.10">
    <property type="entry name" value="Zn peptidases"/>
    <property type="match status" value="1"/>
</dbReference>
<gene>
    <name evidence="3" type="ORF">D9613_002688</name>
</gene>
<evidence type="ECO:0008006" key="5">
    <source>
        <dbReference type="Google" id="ProtNLM"/>
    </source>
</evidence>
<protein>
    <recommendedName>
        <fullName evidence="5">Gaa1-domain-containing protein</fullName>
    </recommendedName>
</protein>
<dbReference type="InterPro" id="IPR007246">
    <property type="entry name" value="Gaa1"/>
</dbReference>
<feature type="transmembrane region" description="Helical" evidence="2">
    <location>
        <begin position="514"/>
        <end position="534"/>
    </location>
</feature>
<feature type="transmembrane region" description="Helical" evidence="2">
    <location>
        <begin position="484"/>
        <end position="508"/>
    </location>
</feature>
<keyword evidence="4" id="KW-1185">Reference proteome</keyword>
<keyword evidence="2" id="KW-0812">Transmembrane</keyword>
<dbReference type="GO" id="GO:0016255">
    <property type="term" value="P:attachment of GPI anchor to protein"/>
    <property type="evidence" value="ECO:0007669"/>
    <property type="project" value="TreeGrafter"/>
</dbReference>
<feature type="compositionally biased region" description="Basic and acidic residues" evidence="1">
    <location>
        <begin position="455"/>
        <end position="464"/>
    </location>
</feature>
<dbReference type="Pfam" id="PF04114">
    <property type="entry name" value="Gaa1"/>
    <property type="match status" value="1"/>
</dbReference>
<sequence length="655" mass="73466">MEKTDQEQVAPEQQLTGAKKILSKLKQLVRPTGNVHEQRLRRKMKLTSLITRRLTLIKTAMFVIGYLWMVLLPVPQLGRGTFVDENALQPGQVNTQWNWGDVHAADLYLGQLEQMRDVNYTSERRAEWFKEQFSKLGISASTQNYHFQTSAANMTGTNAYAVISSPRNPGAEAMVISASWLSIIDEGAGTVNIRGVSMILALAGFLKRYSYWGKDIVLVISDGYLDGMQAWLSAYHTPSQSGLTADRLEIPSGVIWTALNIDYPGHSFSHLGVFFEGLNGRLPNQDLFNSLNRIARYTAGVPVVLYDHLDPREDSAADVSFSRVPSFLYNIQFVKSYLYQARNVLRHFGYQYNGRGSGVHGLFHQFRIDAITLFAVPATGPHGFHALGRTIESTLRTMNNLLERLHASFFFYILKEPTWFLQIGLYLPSAILISAAMMFHGLSIWVDAGWMKDDRSKSNEKSLSKETPAPEPEWKRRQRPVLDVLSIMAATHVVGLILFGIISSRLFISNYKNLGQPLFSILTTAPVMIIMPLASQQMFRKDVARRATILKAFNLCFASTVISIITVLNFSLAALLAILLGVPLVMSSSSLQTELPIRMIKYTAYAFIGLGWLLFAQTQMAQAIWDWQILSVWFAPFVCIVYAPLVLQAGISCLI</sequence>